<comment type="caution">
    <text evidence="2">The sequence shown here is derived from an EMBL/GenBank/DDBJ whole genome shotgun (WGS) entry which is preliminary data.</text>
</comment>
<evidence type="ECO:0000313" key="2">
    <source>
        <dbReference type="EMBL" id="MFC5217274.1"/>
    </source>
</evidence>
<gene>
    <name evidence="2" type="ORF">ACFPQ9_25890</name>
</gene>
<reference evidence="3" key="1">
    <citation type="journal article" date="2019" name="Int. J. Syst. Evol. Microbiol.">
        <title>The Global Catalogue of Microorganisms (GCM) 10K type strain sequencing project: providing services to taxonomists for standard genome sequencing and annotation.</title>
        <authorList>
            <consortium name="The Broad Institute Genomics Platform"/>
            <consortium name="The Broad Institute Genome Sequencing Center for Infectious Disease"/>
            <person name="Wu L."/>
            <person name="Ma J."/>
        </authorList>
    </citation>
    <scope>NUCLEOTIDE SEQUENCE [LARGE SCALE GENOMIC DNA]</scope>
    <source>
        <strain evidence="3">KCTC 42586</strain>
    </source>
</reference>
<feature type="region of interest" description="Disordered" evidence="1">
    <location>
        <begin position="41"/>
        <end position="91"/>
    </location>
</feature>
<accession>A0ABW0CNZ9</accession>
<organism evidence="2 3">
    <name type="scientific">Streptomyces coerulescens</name>
    <dbReference type="NCBI Taxonomy" id="29304"/>
    <lineage>
        <taxon>Bacteria</taxon>
        <taxon>Bacillati</taxon>
        <taxon>Actinomycetota</taxon>
        <taxon>Actinomycetes</taxon>
        <taxon>Kitasatosporales</taxon>
        <taxon>Streptomycetaceae</taxon>
        <taxon>Streptomyces</taxon>
    </lineage>
</organism>
<evidence type="ECO:0008006" key="4">
    <source>
        <dbReference type="Google" id="ProtNLM"/>
    </source>
</evidence>
<evidence type="ECO:0000256" key="1">
    <source>
        <dbReference type="SAM" id="MobiDB-lite"/>
    </source>
</evidence>
<proteinExistence type="predicted"/>
<evidence type="ECO:0000313" key="3">
    <source>
        <dbReference type="Proteomes" id="UP001596263"/>
    </source>
</evidence>
<name>A0ABW0CNZ9_STRCD</name>
<dbReference type="EMBL" id="JBHSKM010000019">
    <property type="protein sequence ID" value="MFC5217274.1"/>
    <property type="molecule type" value="Genomic_DNA"/>
</dbReference>
<keyword evidence="3" id="KW-1185">Reference proteome</keyword>
<sequence length="91" mass="9602">MNGTASAAEWLACGGIGIGFGALVLGLMKVALDSEEVTLPDPERLPAVPKPPALPTRAPQTRRRHAAPPALAETQPLRTQTYQPRHAKEAA</sequence>
<protein>
    <recommendedName>
        <fullName evidence="4">Secreted protein</fullName>
    </recommendedName>
</protein>
<dbReference type="Proteomes" id="UP001596263">
    <property type="component" value="Unassembled WGS sequence"/>
</dbReference>
<dbReference type="RefSeq" id="WP_380857797.1">
    <property type="nucleotide sequence ID" value="NZ_JBHSKM010000019.1"/>
</dbReference>